<dbReference type="Pfam" id="PF00724">
    <property type="entry name" value="Oxidored_FMN"/>
    <property type="match status" value="1"/>
</dbReference>
<keyword evidence="5" id="KW-0288">FMN</keyword>
<dbReference type="InterPro" id="IPR013785">
    <property type="entry name" value="Aldolase_TIM"/>
</dbReference>
<dbReference type="InterPro" id="IPR023753">
    <property type="entry name" value="FAD/NAD-binding_dom"/>
</dbReference>
<evidence type="ECO:0000313" key="12">
    <source>
        <dbReference type="EMBL" id="AEA26349.1"/>
    </source>
</evidence>
<feature type="domain" description="FAD/NAD(P)-binding" evidence="11">
    <location>
        <begin position="389"/>
        <end position="616"/>
    </location>
</feature>
<keyword evidence="4" id="KW-0285">Flavoprotein</keyword>
<dbReference type="Gene3D" id="3.50.50.60">
    <property type="entry name" value="FAD/NAD(P)-binding domain"/>
    <property type="match status" value="1"/>
</dbReference>
<dbReference type="PANTHER" id="PTHR42917">
    <property type="entry name" value="2,4-DIENOYL-COA REDUCTASE"/>
    <property type="match status" value="1"/>
</dbReference>
<keyword evidence="13" id="KW-1185">Reference proteome</keyword>
<keyword evidence="8" id="KW-0408">Iron</keyword>
<evidence type="ECO:0000313" key="13">
    <source>
        <dbReference type="Proteomes" id="UP000007809"/>
    </source>
</evidence>
<dbReference type="KEGG" id="pdx:Psed_4186"/>
<keyword evidence="6" id="KW-0479">Metal-binding</keyword>
<dbReference type="RefSeq" id="WP_013676264.1">
    <property type="nucleotide sequence ID" value="NC_015312.1"/>
</dbReference>
<dbReference type="Gene3D" id="3.40.50.720">
    <property type="entry name" value="NAD(P)-binding Rossmann-like Domain"/>
    <property type="match status" value="1"/>
</dbReference>
<dbReference type="HOGENOM" id="CLU_012153_1_2_11"/>
<dbReference type="GO" id="GO:0051536">
    <property type="term" value="F:iron-sulfur cluster binding"/>
    <property type="evidence" value="ECO:0007669"/>
    <property type="project" value="UniProtKB-KW"/>
</dbReference>
<evidence type="ECO:0000256" key="5">
    <source>
        <dbReference type="ARBA" id="ARBA00022643"/>
    </source>
</evidence>
<evidence type="ECO:0000256" key="6">
    <source>
        <dbReference type="ARBA" id="ARBA00022723"/>
    </source>
</evidence>
<evidence type="ECO:0000256" key="2">
    <source>
        <dbReference type="ARBA" id="ARBA00001966"/>
    </source>
</evidence>
<dbReference type="PRINTS" id="PR00368">
    <property type="entry name" value="FADPNR"/>
</dbReference>
<sequence>MDAVKAVLSPVTIGGVPLRNRVVVPGHTTNFGHANLPTRRHVDYHRERARGGVGLIVTEAVRVHPTSAGRHISLGSFDDSSIPAFAEVAQAVQAEGAKIFAQIMHAGRQANGDATRTVAWSASPLRWTSGAQVPRAMGRRDLDTVVDAFGAAATRMTRAGLDGLEVHLGHGHLLQQFLSPVTNQRDDEYGGSLGNRMRLSRRVLETVRSATDLPVGIRISADEFLPGGLDVAQMIEIVGLLREEFPLAYVHVSHSAYHGSWSLSTQMADMSFGHAPFRHHAAAFRRALPGLPVIAVCRLDTLPEAAELVADGDADLVALARPHIADPHLVRKVAEGRPDEIRNCLACNQGCIARVEQSLPISCVVNPEVGAEGEWAAHRERAATAPARRVLVVGGGPAGLEAALSARRAGHTVRLVEAADRLGGQLRTAARVGGRERLVLLVDDLERAVRDAGTEVVTGHRVTPAEVLDGGWDDVVVATGSRPARRELPGGPRVVDTWTAVELVEAEEAPTGAVLVLDDDGGWPAASLAERFARRGAEVHLVSPSAPLSPKITTYSKLALVPRLSDLGVHVHLMCTPEAAGPDAVDLVEVVGGTRARVEGVTLVVDAGSGSADDELHRALDALVGNGPGPRLHLAGDANSPRTALEAVYEGRLAGAVHTTVHDPAPFLLALTR</sequence>
<dbReference type="PANTHER" id="PTHR42917:SF2">
    <property type="entry name" value="2,4-DIENOYL-COA REDUCTASE [(2E)-ENOYL-COA-PRODUCING]"/>
    <property type="match status" value="1"/>
</dbReference>
<dbReference type="GO" id="GO:0008670">
    <property type="term" value="F:2,4-dienoyl-CoA reductase (NADPH) activity"/>
    <property type="evidence" value="ECO:0007669"/>
    <property type="project" value="UniProtKB-EC"/>
</dbReference>
<dbReference type="Gene3D" id="3.20.20.70">
    <property type="entry name" value="Aldolase class I"/>
    <property type="match status" value="1"/>
</dbReference>
<organism evidence="12 13">
    <name type="scientific">Pseudonocardia dioxanivorans (strain ATCC 55486 / DSM 44775 / JCM 13855 / CB1190)</name>
    <dbReference type="NCBI Taxonomy" id="675635"/>
    <lineage>
        <taxon>Bacteria</taxon>
        <taxon>Bacillati</taxon>
        <taxon>Actinomycetota</taxon>
        <taxon>Actinomycetes</taxon>
        <taxon>Pseudonocardiales</taxon>
        <taxon>Pseudonocardiaceae</taxon>
        <taxon>Pseudonocardia</taxon>
    </lineage>
</organism>
<dbReference type="STRING" id="675635.Psed_4186"/>
<keyword evidence="7 12" id="KW-0560">Oxidoreductase</keyword>
<proteinExistence type="inferred from homology"/>
<evidence type="ECO:0000259" key="10">
    <source>
        <dbReference type="Pfam" id="PF00724"/>
    </source>
</evidence>
<evidence type="ECO:0000259" key="11">
    <source>
        <dbReference type="Pfam" id="PF07992"/>
    </source>
</evidence>
<dbReference type="EMBL" id="CP002593">
    <property type="protein sequence ID" value="AEA26349.1"/>
    <property type="molecule type" value="Genomic_DNA"/>
</dbReference>
<dbReference type="EC" id="1.3.1.34" evidence="12"/>
<evidence type="ECO:0000256" key="8">
    <source>
        <dbReference type="ARBA" id="ARBA00023004"/>
    </source>
</evidence>
<accession>F4CUN5</accession>
<dbReference type="AlphaFoldDB" id="F4CUN5"/>
<comment type="cofactor">
    <cofactor evidence="1">
        <name>FMN</name>
        <dbReference type="ChEBI" id="CHEBI:58210"/>
    </cofactor>
</comment>
<evidence type="ECO:0000256" key="4">
    <source>
        <dbReference type="ARBA" id="ARBA00022630"/>
    </source>
</evidence>
<dbReference type="SUPFAM" id="SSF51971">
    <property type="entry name" value="Nucleotide-binding domain"/>
    <property type="match status" value="1"/>
</dbReference>
<dbReference type="Proteomes" id="UP000007809">
    <property type="component" value="Chromosome"/>
</dbReference>
<gene>
    <name evidence="12" type="ordered locus">Psed_4186</name>
</gene>
<evidence type="ECO:0000256" key="9">
    <source>
        <dbReference type="ARBA" id="ARBA00023014"/>
    </source>
</evidence>
<dbReference type="InterPro" id="IPR036188">
    <property type="entry name" value="FAD/NAD-bd_sf"/>
</dbReference>
<dbReference type="InterPro" id="IPR051793">
    <property type="entry name" value="NADH:flavin_oxidoreductase"/>
</dbReference>
<dbReference type="SUPFAM" id="SSF51395">
    <property type="entry name" value="FMN-linked oxidoreductases"/>
    <property type="match status" value="1"/>
</dbReference>
<evidence type="ECO:0000256" key="7">
    <source>
        <dbReference type="ARBA" id="ARBA00023002"/>
    </source>
</evidence>
<dbReference type="SUPFAM" id="SSF51905">
    <property type="entry name" value="FAD/NAD(P)-binding domain"/>
    <property type="match status" value="1"/>
</dbReference>
<dbReference type="GO" id="GO:0046872">
    <property type="term" value="F:metal ion binding"/>
    <property type="evidence" value="ECO:0007669"/>
    <property type="project" value="UniProtKB-KW"/>
</dbReference>
<dbReference type="eggNOG" id="COG1902">
    <property type="taxonomic scope" value="Bacteria"/>
</dbReference>
<dbReference type="eggNOG" id="COG0446">
    <property type="taxonomic scope" value="Bacteria"/>
</dbReference>
<reference evidence="12 13" key="1">
    <citation type="journal article" date="2011" name="J. Bacteriol.">
        <title>Genome sequence of the 1,4-dioxane-degrading Pseudonocardia dioxanivorans strain CB1190.</title>
        <authorList>
            <person name="Sales C.M."/>
            <person name="Mahendra S."/>
            <person name="Grostern A."/>
            <person name="Parales R.E."/>
            <person name="Goodwin L.A."/>
            <person name="Woyke T."/>
            <person name="Nolan M."/>
            <person name="Lapidus A."/>
            <person name="Chertkov O."/>
            <person name="Ovchinnikova G."/>
            <person name="Sczyrba A."/>
            <person name="Alvarez-Cohen L."/>
        </authorList>
    </citation>
    <scope>NUCLEOTIDE SEQUENCE [LARGE SCALE GENOMIC DNA]</scope>
    <source>
        <strain evidence="13">ATCC 55486 / DSM 44775 / JCM 13855 / CB1190</strain>
    </source>
</reference>
<evidence type="ECO:0000256" key="3">
    <source>
        <dbReference type="ARBA" id="ARBA00011048"/>
    </source>
</evidence>
<name>F4CUN5_PSEUX</name>
<comment type="similarity">
    <text evidence="3">In the N-terminal section; belongs to the NADH:flavin oxidoreductase/NADH oxidase family.</text>
</comment>
<comment type="cofactor">
    <cofactor evidence="2">
        <name>[4Fe-4S] cluster</name>
        <dbReference type="ChEBI" id="CHEBI:49883"/>
    </cofactor>
</comment>
<feature type="domain" description="NADH:flavin oxidoreductase/NADH oxidase N-terminal" evidence="10">
    <location>
        <begin position="9"/>
        <end position="340"/>
    </location>
</feature>
<keyword evidence="9" id="KW-0411">Iron-sulfur</keyword>
<dbReference type="GO" id="GO:0010181">
    <property type="term" value="F:FMN binding"/>
    <property type="evidence" value="ECO:0007669"/>
    <property type="project" value="InterPro"/>
</dbReference>
<protein>
    <submittedName>
        <fullName evidence="12">2,4-dienoyl-CoA reductase (NADPH)</fullName>
        <ecNumber evidence="12">1.3.1.34</ecNumber>
    </submittedName>
</protein>
<dbReference type="InterPro" id="IPR001155">
    <property type="entry name" value="OxRdtase_FMN_N"/>
</dbReference>
<evidence type="ECO:0000256" key="1">
    <source>
        <dbReference type="ARBA" id="ARBA00001917"/>
    </source>
</evidence>
<dbReference type="Pfam" id="PF07992">
    <property type="entry name" value="Pyr_redox_2"/>
    <property type="match status" value="1"/>
</dbReference>